<protein>
    <submittedName>
        <fullName evidence="1">Uncharacterized protein</fullName>
    </submittedName>
</protein>
<gene>
    <name evidence="1" type="ORF">ACFQZP_08355</name>
</gene>
<dbReference type="Proteomes" id="UP001596957">
    <property type="component" value="Unassembled WGS sequence"/>
</dbReference>
<evidence type="ECO:0000313" key="2">
    <source>
        <dbReference type="Proteomes" id="UP001596957"/>
    </source>
</evidence>
<evidence type="ECO:0000313" key="1">
    <source>
        <dbReference type="EMBL" id="MFD0281687.1"/>
    </source>
</evidence>
<dbReference type="RefSeq" id="WP_381257791.1">
    <property type="nucleotide sequence ID" value="NZ_JBHTBI010000020.1"/>
</dbReference>
<reference evidence="2" key="1">
    <citation type="journal article" date="2019" name="Int. J. Syst. Evol. Microbiol.">
        <title>The Global Catalogue of Microorganisms (GCM) 10K type strain sequencing project: providing services to taxonomists for standard genome sequencing and annotation.</title>
        <authorList>
            <consortium name="The Broad Institute Genomics Platform"/>
            <consortium name="The Broad Institute Genome Sequencing Center for Infectious Disease"/>
            <person name="Wu L."/>
            <person name="Ma J."/>
        </authorList>
    </citation>
    <scope>NUCLEOTIDE SEQUENCE [LARGE SCALE GENOMIC DNA]</scope>
    <source>
        <strain evidence="2">CGMCC 4.7198</strain>
    </source>
</reference>
<comment type="caution">
    <text evidence="1">The sequence shown here is derived from an EMBL/GenBank/DDBJ whole genome shotgun (WGS) entry which is preliminary data.</text>
</comment>
<dbReference type="EMBL" id="JBHTEC010000001">
    <property type="protein sequence ID" value="MFD0281687.1"/>
    <property type="molecule type" value="Genomic_DNA"/>
</dbReference>
<organism evidence="1 2">
    <name type="scientific">Streptomyces lutosisoli</name>
    <dbReference type="NCBI Taxonomy" id="2665721"/>
    <lineage>
        <taxon>Bacteria</taxon>
        <taxon>Bacillati</taxon>
        <taxon>Actinomycetota</taxon>
        <taxon>Actinomycetes</taxon>
        <taxon>Kitasatosporales</taxon>
        <taxon>Streptomycetaceae</taxon>
        <taxon>Streptomyces</taxon>
    </lineage>
</organism>
<accession>A0ABW2VCG1</accession>
<sequence length="112" mass="11814">MAEPLSQDATTTLKALLTGSDPVSSALRAQIPHTRVAGKCGCGCVTVDLVVDRAEVPPAPVHGNPAADAWYVVPEDAGVMVFTEGGYLSLLEIYSASSEPITTWPEPCFIER</sequence>
<proteinExistence type="predicted"/>
<keyword evidence="2" id="KW-1185">Reference proteome</keyword>
<name>A0ABW2VCG1_9ACTN</name>